<evidence type="ECO:0000313" key="3">
    <source>
        <dbReference type="EMBL" id="SHG42433.1"/>
    </source>
</evidence>
<feature type="region of interest" description="Disordered" evidence="1">
    <location>
        <begin position="934"/>
        <end position="968"/>
    </location>
</feature>
<dbReference type="CDD" id="cd00009">
    <property type="entry name" value="AAA"/>
    <property type="match status" value="1"/>
</dbReference>
<dbReference type="AlphaFoldDB" id="A0A1M5JR34"/>
<dbReference type="Proteomes" id="UP000184471">
    <property type="component" value="Unassembled WGS sequence"/>
</dbReference>
<name>A0A1M5JR34_9ACTN</name>
<dbReference type="InterPro" id="IPR003593">
    <property type="entry name" value="AAA+_ATPase"/>
</dbReference>
<dbReference type="OrthoDB" id="9781481at2"/>
<keyword evidence="4" id="KW-1185">Reference proteome</keyword>
<dbReference type="InterPro" id="IPR027417">
    <property type="entry name" value="P-loop_NTPase"/>
</dbReference>
<gene>
    <name evidence="3" type="ORF">SAMN05444351_2595</name>
</gene>
<dbReference type="STRING" id="1070870.SAMN05444351_2595"/>
<sequence length="968" mass="106836">MSETTPSASTVLDTQAEFELEARRVKVAQILAAQAKDAERTAEIAHVESERVERRTEALQLLHAFWSTGDAATFASAMEQWCRRPGASFVGPNGQMFLKQLVSAGAPGESAELLADVLKAPEDDAGAVEKFTRLLTFIEKVRQGGHPAPARAPFLLSYVWALQDPDRWPVAWTSALTSLRYLGWLSKSDDPTRDYLDFAELVRQLGNPQELGHAFFWFEKHRFVGISPHLTERCRRGRALSQLVGTDGHYRDPAVREASRLNATAMAYELWHAVTGLSAEVAAALKHDVSAAANPVDTKTHLYRWWAWASWRVTSSPASLRLHATDQGLWIAVSPGHGRQGWFEETGRLAEKKLPLGYEFFQLLPFDDDPGRIIPTGRSFAGGEFLVGRDVPDDVAADPTAFCQLVVQVASDVASLLNNFAALLTTVADDDTGVAALEGPIPEDELGSLVAEFRSTRGYPTAKDEQARIKQLEWAAQLTDEELDVADLSVIRQIVNSGSYGAPGPQSRLNTTLNGLDAAGLEEFFALIRDLLWGPEALEDRLDRTFADASRFPGLGESVLLKLLAVAHPQRVVPAFPLKGEMGKARLMRLVGLAPPSTTLSRGAQHVQANDRLRELLEPHFPGDTWAQGQFLYWLRTRPEGAAEQVDDGDSIAALAEELHLPTDYLTEVREMLLEKRQLVFFGPPGTGKTYVARKLAALVAGDLSRVRLVQFHPSTSYEDFFEGYRPEVSPEGQLVYRLVPGPLARLAEQAAQSPHLQHVLVIDEINRANLPKVLGELLFLLEYREQQAFTLYRPEEPFELPANLLVIGTMNTADRSIALIDAALRRRFQFVPFFPSEPPHDGVLRSWLEQRRPEAVWVADLVDHVNAQLVDLLGGPHLQIGPSHFFDPELSSKRVKRSWQYSVQPFIEDQLWGRNDELLRFGFERAVASSVAAGGAAPPDWTSPLAAAAAASEDDDAASTGGTEPGR</sequence>
<dbReference type="EMBL" id="FQVX01000002">
    <property type="protein sequence ID" value="SHG42433.1"/>
    <property type="molecule type" value="Genomic_DNA"/>
</dbReference>
<evidence type="ECO:0000256" key="1">
    <source>
        <dbReference type="SAM" id="MobiDB-lite"/>
    </source>
</evidence>
<evidence type="ECO:0000259" key="2">
    <source>
        <dbReference type="SMART" id="SM00382"/>
    </source>
</evidence>
<protein>
    <submittedName>
        <fullName evidence="3">5-methylcytosine-specific restriction enzyme B</fullName>
    </submittedName>
</protein>
<dbReference type="SUPFAM" id="SSF52540">
    <property type="entry name" value="P-loop containing nucleoside triphosphate hydrolases"/>
    <property type="match status" value="1"/>
</dbReference>
<dbReference type="RefSeq" id="WP_073420464.1">
    <property type="nucleotide sequence ID" value="NZ_FQVX01000002.1"/>
</dbReference>
<evidence type="ECO:0000313" key="4">
    <source>
        <dbReference type="Proteomes" id="UP000184471"/>
    </source>
</evidence>
<organism evidence="3 4">
    <name type="scientific">Geodermatophilus nigrescens</name>
    <dbReference type="NCBI Taxonomy" id="1070870"/>
    <lineage>
        <taxon>Bacteria</taxon>
        <taxon>Bacillati</taxon>
        <taxon>Actinomycetota</taxon>
        <taxon>Actinomycetes</taxon>
        <taxon>Geodermatophilales</taxon>
        <taxon>Geodermatophilaceae</taxon>
        <taxon>Geodermatophilus</taxon>
    </lineage>
</organism>
<dbReference type="PANTHER" id="PTHR37291">
    <property type="entry name" value="5-METHYLCYTOSINE-SPECIFIC RESTRICTION ENZYME B"/>
    <property type="match status" value="1"/>
</dbReference>
<dbReference type="GO" id="GO:0016887">
    <property type="term" value="F:ATP hydrolysis activity"/>
    <property type="evidence" value="ECO:0007669"/>
    <property type="project" value="InterPro"/>
</dbReference>
<dbReference type="PANTHER" id="PTHR37291:SF1">
    <property type="entry name" value="TYPE IV METHYL-DIRECTED RESTRICTION ENZYME ECOKMCRB SUBUNIT"/>
    <property type="match status" value="1"/>
</dbReference>
<proteinExistence type="predicted"/>
<dbReference type="InterPro" id="IPR052934">
    <property type="entry name" value="Methyl-DNA_Rec/Restrict_Enz"/>
</dbReference>
<reference evidence="3 4" key="1">
    <citation type="submission" date="2016-11" db="EMBL/GenBank/DDBJ databases">
        <authorList>
            <person name="Jaros S."/>
            <person name="Januszkiewicz K."/>
            <person name="Wedrychowicz H."/>
        </authorList>
    </citation>
    <scope>NUCLEOTIDE SEQUENCE [LARGE SCALE GENOMIC DNA]</scope>
    <source>
        <strain evidence="3 4">DSM 45408</strain>
    </source>
</reference>
<accession>A0A1M5JR34</accession>
<dbReference type="Pfam" id="PF07728">
    <property type="entry name" value="AAA_5"/>
    <property type="match status" value="1"/>
</dbReference>
<dbReference type="SMART" id="SM00382">
    <property type="entry name" value="AAA"/>
    <property type="match status" value="1"/>
</dbReference>
<dbReference type="Gene3D" id="3.40.50.300">
    <property type="entry name" value="P-loop containing nucleotide triphosphate hydrolases"/>
    <property type="match status" value="1"/>
</dbReference>
<feature type="domain" description="AAA+ ATPase" evidence="2">
    <location>
        <begin position="675"/>
        <end position="835"/>
    </location>
</feature>
<dbReference type="InterPro" id="IPR011704">
    <property type="entry name" value="ATPase_dyneun-rel_AAA"/>
</dbReference>
<dbReference type="GO" id="GO:0005524">
    <property type="term" value="F:ATP binding"/>
    <property type="evidence" value="ECO:0007669"/>
    <property type="project" value="InterPro"/>
</dbReference>